<dbReference type="GO" id="GO:0030246">
    <property type="term" value="F:carbohydrate binding"/>
    <property type="evidence" value="ECO:0007669"/>
    <property type="project" value="UniProtKB-UniRule"/>
</dbReference>
<accession>A0A226DZM1</accession>
<evidence type="ECO:0000313" key="4">
    <source>
        <dbReference type="EMBL" id="OXA50922.1"/>
    </source>
</evidence>
<dbReference type="Gene3D" id="2.60.120.200">
    <property type="match status" value="1"/>
</dbReference>
<dbReference type="InterPro" id="IPR001079">
    <property type="entry name" value="Galectin_CRD"/>
</dbReference>
<dbReference type="SMART" id="SM00276">
    <property type="entry name" value="GLECT"/>
    <property type="match status" value="1"/>
</dbReference>
<dbReference type="CDD" id="cd00070">
    <property type="entry name" value="GLECT"/>
    <property type="match status" value="1"/>
</dbReference>
<dbReference type="AlphaFoldDB" id="A0A226DZM1"/>
<evidence type="ECO:0000256" key="2">
    <source>
        <dbReference type="RuleBase" id="RU102079"/>
    </source>
</evidence>
<dbReference type="Proteomes" id="UP000198287">
    <property type="component" value="Unassembled WGS sequence"/>
</dbReference>
<keyword evidence="5" id="KW-1185">Reference proteome</keyword>
<comment type="caution">
    <text evidence="4">The sequence shown here is derived from an EMBL/GenBank/DDBJ whole genome shotgun (WGS) entry which is preliminary data.</text>
</comment>
<evidence type="ECO:0000313" key="5">
    <source>
        <dbReference type="Proteomes" id="UP000198287"/>
    </source>
</evidence>
<gene>
    <name evidence="4" type="ORF">Fcan01_14518</name>
</gene>
<protein>
    <recommendedName>
        <fullName evidence="2">Galectin</fullName>
    </recommendedName>
</protein>
<keyword evidence="1 2" id="KW-0430">Lectin</keyword>
<dbReference type="Pfam" id="PF00337">
    <property type="entry name" value="Gal-bind_lectin"/>
    <property type="match status" value="1"/>
</dbReference>
<dbReference type="PANTHER" id="PTHR11346:SF147">
    <property type="entry name" value="GALECTIN"/>
    <property type="match status" value="1"/>
</dbReference>
<feature type="domain" description="Galectin" evidence="3">
    <location>
        <begin position="17"/>
        <end position="153"/>
    </location>
</feature>
<reference evidence="4 5" key="1">
    <citation type="submission" date="2015-12" db="EMBL/GenBank/DDBJ databases">
        <title>The genome of Folsomia candida.</title>
        <authorList>
            <person name="Faddeeva A."/>
            <person name="Derks M.F."/>
            <person name="Anvar Y."/>
            <person name="Smit S."/>
            <person name="Van Straalen N."/>
            <person name="Roelofs D."/>
        </authorList>
    </citation>
    <scope>NUCLEOTIDE SEQUENCE [LARGE SCALE GENOMIC DNA]</scope>
    <source>
        <strain evidence="4 5">VU population</strain>
        <tissue evidence="4">Whole body</tissue>
    </source>
</reference>
<proteinExistence type="predicted"/>
<dbReference type="OrthoDB" id="6251307at2759"/>
<dbReference type="EMBL" id="LNIX01000008">
    <property type="protein sequence ID" value="OXA50922.1"/>
    <property type="molecule type" value="Genomic_DNA"/>
</dbReference>
<dbReference type="InterPro" id="IPR044156">
    <property type="entry name" value="Galectin-like"/>
</dbReference>
<evidence type="ECO:0000259" key="3">
    <source>
        <dbReference type="PROSITE" id="PS51304"/>
    </source>
</evidence>
<organism evidence="4 5">
    <name type="scientific">Folsomia candida</name>
    <name type="common">Springtail</name>
    <dbReference type="NCBI Taxonomy" id="158441"/>
    <lineage>
        <taxon>Eukaryota</taxon>
        <taxon>Metazoa</taxon>
        <taxon>Ecdysozoa</taxon>
        <taxon>Arthropoda</taxon>
        <taxon>Hexapoda</taxon>
        <taxon>Collembola</taxon>
        <taxon>Entomobryomorpha</taxon>
        <taxon>Isotomoidea</taxon>
        <taxon>Isotomidae</taxon>
        <taxon>Proisotominae</taxon>
        <taxon>Folsomia</taxon>
    </lineage>
</organism>
<evidence type="ECO:0000256" key="1">
    <source>
        <dbReference type="ARBA" id="ARBA00022734"/>
    </source>
</evidence>
<dbReference type="PROSITE" id="PS51304">
    <property type="entry name" value="GALECTIN"/>
    <property type="match status" value="1"/>
</dbReference>
<name>A0A226DZM1_FOLCA</name>
<dbReference type="InterPro" id="IPR013320">
    <property type="entry name" value="ConA-like_dom_sf"/>
</dbReference>
<dbReference type="PANTHER" id="PTHR11346">
    <property type="entry name" value="GALECTIN"/>
    <property type="match status" value="1"/>
</dbReference>
<dbReference type="SMART" id="SM00908">
    <property type="entry name" value="Gal-bind_lectin"/>
    <property type="match status" value="1"/>
</dbReference>
<dbReference type="SUPFAM" id="SSF49899">
    <property type="entry name" value="Concanavalin A-like lectins/glucanases"/>
    <property type="match status" value="1"/>
</dbReference>
<sequence>MQGSILILEKQPNIPYDCAATLLYANLSYKIIIRGTVSEDPAQFAIDIRDDQGAILLHVNPRWTERRIIMNACSPIRGGIGGWGLQEYAPMNMRRSEPFEITIKDKDDYFWIVVNNEIEVSFKKRLVPLSARRHISVNKVDRDDITLNFVQMDEFPK</sequence>